<dbReference type="SUPFAM" id="SSF47413">
    <property type="entry name" value="lambda repressor-like DNA-binding domains"/>
    <property type="match status" value="1"/>
</dbReference>
<evidence type="ECO:0000313" key="6">
    <source>
        <dbReference type="EMBL" id="GAA5439228.1"/>
    </source>
</evidence>
<dbReference type="InterPro" id="IPR038722">
    <property type="entry name" value="Ner_HTH_dom"/>
</dbReference>
<dbReference type="Gene3D" id="1.10.260.40">
    <property type="entry name" value="lambda repressor-like DNA-binding domains"/>
    <property type="match status" value="1"/>
</dbReference>
<evidence type="ECO:0000256" key="2">
    <source>
        <dbReference type="ARBA" id="ARBA00023015"/>
    </source>
</evidence>
<comment type="similarity">
    <text evidence="1">Belongs to the ner transcriptional regulatory family.</text>
</comment>
<evidence type="ECO:0000313" key="7">
    <source>
        <dbReference type="Proteomes" id="UP001423409"/>
    </source>
</evidence>
<feature type="domain" description="Ner winged helix-turn-helix DNA-binding" evidence="5">
    <location>
        <begin position="11"/>
        <end position="61"/>
    </location>
</feature>
<comment type="caution">
    <text evidence="6">The sequence shown here is derived from an EMBL/GenBank/DDBJ whole genome shotgun (WGS) entry which is preliminary data.</text>
</comment>
<reference evidence="6 7" key="1">
    <citation type="submission" date="2024-02" db="EMBL/GenBank/DDBJ databases">
        <title>Deinococcus caeni NBRC 101312.</title>
        <authorList>
            <person name="Ichikawa N."/>
            <person name="Katano-Makiyama Y."/>
            <person name="Hidaka K."/>
        </authorList>
    </citation>
    <scope>NUCLEOTIDE SEQUENCE [LARGE SCALE GENOMIC DNA]</scope>
    <source>
        <strain evidence="6 7">NBRC 101312</strain>
    </source>
</reference>
<accession>A0ABP9U8T9</accession>
<keyword evidence="7" id="KW-1185">Reference proteome</keyword>
<evidence type="ECO:0000256" key="4">
    <source>
        <dbReference type="ARBA" id="ARBA00023163"/>
    </source>
</evidence>
<protein>
    <recommendedName>
        <fullName evidence="5">Ner winged helix-turn-helix DNA-binding domain-containing protein</fullName>
    </recommendedName>
</protein>
<evidence type="ECO:0000256" key="3">
    <source>
        <dbReference type="ARBA" id="ARBA00023125"/>
    </source>
</evidence>
<keyword evidence="2" id="KW-0805">Transcription regulation</keyword>
<keyword evidence="3" id="KW-0238">DNA-binding</keyword>
<gene>
    <name evidence="6" type="ORF">Dcae01_00727</name>
</gene>
<name>A0ABP9U8T9_9DEIO</name>
<dbReference type="Proteomes" id="UP001423409">
    <property type="component" value="Unassembled WGS sequence"/>
</dbReference>
<dbReference type="InterPro" id="IPR001387">
    <property type="entry name" value="Cro/C1-type_HTH"/>
</dbReference>
<dbReference type="RefSeq" id="WP_345442198.1">
    <property type="nucleotide sequence ID" value="NZ_BAABQU010000007.1"/>
</dbReference>
<sequence length="84" mass="9413">MATSNRIRELIARKGETLAQAAVAAGITEKTLRNAINGRPTHRSTRRLIAQHLGLPEVDIWVIHADKNYYSNADLSPQQEINHE</sequence>
<dbReference type="EMBL" id="BAABQU010000007">
    <property type="protein sequence ID" value="GAA5439228.1"/>
    <property type="molecule type" value="Genomic_DNA"/>
</dbReference>
<dbReference type="Pfam" id="PF13693">
    <property type="entry name" value="HTH_35"/>
    <property type="match status" value="1"/>
</dbReference>
<dbReference type="InterPro" id="IPR010982">
    <property type="entry name" value="Lambda_DNA-bd_dom_sf"/>
</dbReference>
<proteinExistence type="inferred from homology"/>
<dbReference type="CDD" id="cd00093">
    <property type="entry name" value="HTH_XRE"/>
    <property type="match status" value="1"/>
</dbReference>
<keyword evidence="4" id="KW-0804">Transcription</keyword>
<evidence type="ECO:0000259" key="5">
    <source>
        <dbReference type="Pfam" id="PF13693"/>
    </source>
</evidence>
<organism evidence="6 7">
    <name type="scientific">Deinococcus caeni</name>
    <dbReference type="NCBI Taxonomy" id="569127"/>
    <lineage>
        <taxon>Bacteria</taxon>
        <taxon>Thermotogati</taxon>
        <taxon>Deinococcota</taxon>
        <taxon>Deinococci</taxon>
        <taxon>Deinococcales</taxon>
        <taxon>Deinococcaceae</taxon>
        <taxon>Deinococcus</taxon>
    </lineage>
</organism>
<evidence type="ECO:0000256" key="1">
    <source>
        <dbReference type="ARBA" id="ARBA00006157"/>
    </source>
</evidence>